<evidence type="ECO:0000313" key="9">
    <source>
        <dbReference type="EMBL" id="ETW81355.1"/>
    </source>
</evidence>
<evidence type="ECO:0000256" key="5">
    <source>
        <dbReference type="ARBA" id="ARBA00023242"/>
    </source>
</evidence>
<name>W4K7N2_HETIT</name>
<dbReference type="GO" id="GO:0008270">
    <property type="term" value="F:zinc ion binding"/>
    <property type="evidence" value="ECO:0007669"/>
    <property type="project" value="UniProtKB-KW"/>
</dbReference>
<dbReference type="PROSITE" id="PS00028">
    <property type="entry name" value="ZINC_FINGER_C2H2_1"/>
    <property type="match status" value="1"/>
</dbReference>
<organism evidence="9 10">
    <name type="scientific">Heterobasidion irregulare (strain TC 32-1)</name>
    <dbReference type="NCBI Taxonomy" id="747525"/>
    <lineage>
        <taxon>Eukaryota</taxon>
        <taxon>Fungi</taxon>
        <taxon>Dikarya</taxon>
        <taxon>Basidiomycota</taxon>
        <taxon>Agaricomycotina</taxon>
        <taxon>Agaricomycetes</taxon>
        <taxon>Russulales</taxon>
        <taxon>Bondarzewiaceae</taxon>
        <taxon>Heterobasidion</taxon>
        <taxon>Heterobasidion annosum species complex</taxon>
    </lineage>
</organism>
<evidence type="ECO:0000259" key="8">
    <source>
        <dbReference type="PROSITE" id="PS50157"/>
    </source>
</evidence>
<evidence type="ECO:0000256" key="2">
    <source>
        <dbReference type="ARBA" id="ARBA00022833"/>
    </source>
</evidence>
<evidence type="ECO:0000256" key="4">
    <source>
        <dbReference type="ARBA" id="ARBA00023163"/>
    </source>
</evidence>
<protein>
    <submittedName>
        <fullName evidence="9">Putative zinc finger/binuclear cluster transcriptional regulator</fullName>
    </submittedName>
</protein>
<dbReference type="EMBL" id="KI925458">
    <property type="protein sequence ID" value="ETW81355.1"/>
    <property type="molecule type" value="Genomic_DNA"/>
</dbReference>
<dbReference type="GeneID" id="20678185"/>
<dbReference type="GO" id="GO:0003677">
    <property type="term" value="F:DNA binding"/>
    <property type="evidence" value="ECO:0007669"/>
    <property type="project" value="InterPro"/>
</dbReference>
<dbReference type="GO" id="GO:0000981">
    <property type="term" value="F:DNA-binding transcription factor activity, RNA polymerase II-specific"/>
    <property type="evidence" value="ECO:0007669"/>
    <property type="project" value="InterPro"/>
</dbReference>
<accession>W4K7N2</accession>
<dbReference type="AlphaFoldDB" id="W4K7N2"/>
<reference evidence="9 10" key="1">
    <citation type="journal article" date="2012" name="New Phytol.">
        <title>Insight into trade-off between wood decay and parasitism from the genome of a fungal forest pathogen.</title>
        <authorList>
            <person name="Olson A."/>
            <person name="Aerts A."/>
            <person name="Asiegbu F."/>
            <person name="Belbahri L."/>
            <person name="Bouzid O."/>
            <person name="Broberg A."/>
            <person name="Canback B."/>
            <person name="Coutinho P.M."/>
            <person name="Cullen D."/>
            <person name="Dalman K."/>
            <person name="Deflorio G."/>
            <person name="van Diepen L.T."/>
            <person name="Dunand C."/>
            <person name="Duplessis S."/>
            <person name="Durling M."/>
            <person name="Gonthier P."/>
            <person name="Grimwood J."/>
            <person name="Fossdal C.G."/>
            <person name="Hansson D."/>
            <person name="Henrissat B."/>
            <person name="Hietala A."/>
            <person name="Himmelstrand K."/>
            <person name="Hoffmeister D."/>
            <person name="Hogberg N."/>
            <person name="James T.Y."/>
            <person name="Karlsson M."/>
            <person name="Kohler A."/>
            <person name="Kues U."/>
            <person name="Lee Y.H."/>
            <person name="Lin Y.C."/>
            <person name="Lind M."/>
            <person name="Lindquist E."/>
            <person name="Lombard V."/>
            <person name="Lucas S."/>
            <person name="Lunden K."/>
            <person name="Morin E."/>
            <person name="Murat C."/>
            <person name="Park J."/>
            <person name="Raffaello T."/>
            <person name="Rouze P."/>
            <person name="Salamov A."/>
            <person name="Schmutz J."/>
            <person name="Solheim H."/>
            <person name="Stahlberg J."/>
            <person name="Velez H."/>
            <person name="de Vries R.P."/>
            <person name="Wiebenga A."/>
            <person name="Woodward S."/>
            <person name="Yakovlev I."/>
            <person name="Garbelotto M."/>
            <person name="Martin F."/>
            <person name="Grigoriev I.V."/>
            <person name="Stenlid J."/>
        </authorList>
    </citation>
    <scope>NUCLEOTIDE SEQUENCE [LARGE SCALE GENOMIC DNA]</scope>
    <source>
        <strain evidence="9 10">TC 32-1</strain>
    </source>
</reference>
<dbReference type="InterPro" id="IPR007219">
    <property type="entry name" value="XnlR_reg_dom"/>
</dbReference>
<dbReference type="OrthoDB" id="1405595at2759"/>
<dbReference type="PANTHER" id="PTHR47660">
    <property type="entry name" value="TRANSCRIPTION FACTOR WITH C2H2 AND ZN(2)-CYS(6) DNA BINDING DOMAIN (EUROFUNG)-RELATED-RELATED"/>
    <property type="match status" value="1"/>
</dbReference>
<evidence type="ECO:0000256" key="6">
    <source>
        <dbReference type="PROSITE-ProRule" id="PRU00042"/>
    </source>
</evidence>
<keyword evidence="4" id="KW-0804">Transcription</keyword>
<dbReference type="InterPro" id="IPR036236">
    <property type="entry name" value="Znf_C2H2_sf"/>
</dbReference>
<dbReference type="KEGG" id="hir:HETIRDRAFT_51550"/>
<keyword evidence="3" id="KW-0805">Transcription regulation</keyword>
<dbReference type="STRING" id="747525.W4K7N2"/>
<dbReference type="Pfam" id="PF04082">
    <property type="entry name" value="Fungal_trans"/>
    <property type="match status" value="1"/>
</dbReference>
<dbReference type="GO" id="GO:0006351">
    <property type="term" value="P:DNA-templated transcription"/>
    <property type="evidence" value="ECO:0007669"/>
    <property type="project" value="InterPro"/>
</dbReference>
<dbReference type="Gene3D" id="3.30.160.60">
    <property type="entry name" value="Classic Zinc Finger"/>
    <property type="match status" value="1"/>
</dbReference>
<dbReference type="HOGENOM" id="CLU_364478_0_0_1"/>
<keyword evidence="2" id="KW-0862">Zinc</keyword>
<dbReference type="Pfam" id="PF00172">
    <property type="entry name" value="Zn_clus"/>
    <property type="match status" value="1"/>
</dbReference>
<evidence type="ECO:0000256" key="3">
    <source>
        <dbReference type="ARBA" id="ARBA00023015"/>
    </source>
</evidence>
<gene>
    <name evidence="9" type="primary">zfp1</name>
    <name evidence="9" type="ORF">HETIRDRAFT_51550</name>
</gene>
<keyword evidence="1" id="KW-0479">Metal-binding</keyword>
<dbReference type="InParanoid" id="W4K7N2"/>
<feature type="domain" description="Zn(2)-C6 fungal-type" evidence="7">
    <location>
        <begin position="95"/>
        <end position="124"/>
    </location>
</feature>
<dbReference type="eggNOG" id="KOG1721">
    <property type="taxonomic scope" value="Eukaryota"/>
</dbReference>
<dbReference type="SMART" id="SM00066">
    <property type="entry name" value="GAL4"/>
    <property type="match status" value="1"/>
</dbReference>
<keyword evidence="6" id="KW-0863">Zinc-finger</keyword>
<dbReference type="SUPFAM" id="SSF57667">
    <property type="entry name" value="beta-beta-alpha zinc fingers"/>
    <property type="match status" value="1"/>
</dbReference>
<dbReference type="PROSITE" id="PS50048">
    <property type="entry name" value="ZN2_CY6_FUNGAL_2"/>
    <property type="match status" value="1"/>
</dbReference>
<keyword evidence="5" id="KW-0539">Nucleus</keyword>
<proteinExistence type="predicted"/>
<evidence type="ECO:0000313" key="10">
    <source>
        <dbReference type="Proteomes" id="UP000030671"/>
    </source>
</evidence>
<evidence type="ECO:0000256" key="1">
    <source>
        <dbReference type="ARBA" id="ARBA00022723"/>
    </source>
</evidence>
<dbReference type="InterPro" id="IPR036864">
    <property type="entry name" value="Zn2-C6_fun-type_DNA-bd_sf"/>
</dbReference>
<dbReference type="CDD" id="cd00067">
    <property type="entry name" value="GAL4"/>
    <property type="match status" value="1"/>
</dbReference>
<dbReference type="RefSeq" id="XP_009545847.1">
    <property type="nucleotide sequence ID" value="XM_009547552.1"/>
</dbReference>
<dbReference type="PROSITE" id="PS50157">
    <property type="entry name" value="ZINC_FINGER_C2H2_2"/>
    <property type="match status" value="1"/>
</dbReference>
<feature type="domain" description="C2H2-type" evidence="8">
    <location>
        <begin position="34"/>
        <end position="61"/>
    </location>
</feature>
<dbReference type="InterPro" id="IPR013087">
    <property type="entry name" value="Znf_C2H2_type"/>
</dbReference>
<sequence length="710" mass="79177">MDLTATSVAPDSDDTLISRIRCHKGNKPSLPQTKCCSLCPAKFTRTTHLNRHLRTHSNERLHRCETCLSEFTRSDLLTRHKRTCGDLYNKSRRKSCQACAESKVRCDLVQPCAKCVSRGKECVFVNDPRISRDKREAAAAKRKRAALARNTDYSVASSSDLMACADSSTSSTSISSMSPCSDDLDHSFDITHAELDSPIDINIFKAELETFITCNALDSLLSQSYESPSPTDDLGSMLFNDFMWNGYLPDTPGMNSNLFAQAVIAAPSQSSLYLNQDPSAGTSTASPSMTGEPEDMETQHYLYLFFTAFSSHLSIVHPSFWLSPEGKPPILLRAMQACGALFVKTREAGDFVLNTVTSVREALKVEAAQSSAGIEEHFYLVLAGLLVQTIGMFHRRIDRSASSGVYHGMLVQMIRRYGIVQRCTSWIPPDLANSSLEVAWQDWKIQEMIKRTVLLAYLHDNCHCVFFSLPPSFLPTELVDLHLPADDALWKTNTAQEWYDVISQPSAYGAVPNRLKGYSLQAALIKLSESHTTGPSLPIPPCAHFILIHSILCSIYNRMDRLFTQSHQLITPEGNVIISNSINPNPKDPVRTQCMLRNWLHSWLHAPEVPQQHLKARGEPLLVQNALPYYWLAQVSLIAIQDRIILPCCVPETRYRVLTGWLHHIRSFLRCGGEKMGRGLWEDLARMGQTLAASDNEDGPDGLLSIAPES</sequence>
<dbReference type="Gene3D" id="4.10.240.10">
    <property type="entry name" value="Zn(2)-C6 fungal-type DNA-binding domain"/>
    <property type="match status" value="1"/>
</dbReference>
<keyword evidence="10" id="KW-1185">Reference proteome</keyword>
<evidence type="ECO:0000259" key="7">
    <source>
        <dbReference type="PROSITE" id="PS50048"/>
    </source>
</evidence>
<dbReference type="CDD" id="cd12148">
    <property type="entry name" value="fungal_TF_MHR"/>
    <property type="match status" value="1"/>
</dbReference>
<dbReference type="Proteomes" id="UP000030671">
    <property type="component" value="Unassembled WGS sequence"/>
</dbReference>
<dbReference type="SUPFAM" id="SSF57701">
    <property type="entry name" value="Zn2/Cys6 DNA-binding domain"/>
    <property type="match status" value="1"/>
</dbReference>
<dbReference type="PROSITE" id="PS00463">
    <property type="entry name" value="ZN2_CY6_FUNGAL_1"/>
    <property type="match status" value="1"/>
</dbReference>
<dbReference type="InterPro" id="IPR001138">
    <property type="entry name" value="Zn2Cys6_DnaBD"/>
</dbReference>